<feature type="transmembrane region" description="Helical" evidence="1">
    <location>
        <begin position="52"/>
        <end position="71"/>
    </location>
</feature>
<name>A0ABX3K8C9_9GAMM</name>
<feature type="transmembrane region" description="Helical" evidence="1">
    <location>
        <begin position="187"/>
        <end position="209"/>
    </location>
</feature>
<dbReference type="NCBIfam" id="NF033634">
    <property type="entry name" value="SLATT_1"/>
    <property type="match status" value="1"/>
</dbReference>
<feature type="domain" description="SMODS and SLOG-associating 2TM effector" evidence="3">
    <location>
        <begin position="7"/>
        <end position="159"/>
    </location>
</feature>
<comment type="caution">
    <text evidence="4">The sequence shown here is derived from an EMBL/GenBank/DDBJ whole genome shotgun (WGS) entry which is preliminary data.</text>
</comment>
<keyword evidence="5" id="KW-1185">Reference proteome</keyword>
<gene>
    <name evidence="4" type="ORF">BZG73_09965</name>
</gene>
<dbReference type="InterPro" id="IPR041116">
    <property type="entry name" value="SLATT_3"/>
</dbReference>
<evidence type="ECO:0000313" key="5">
    <source>
        <dbReference type="Proteomes" id="UP000189410"/>
    </source>
</evidence>
<organism evidence="4 5">
    <name type="scientific">Salinivibrio siamensis</name>
    <dbReference type="NCBI Taxonomy" id="414286"/>
    <lineage>
        <taxon>Bacteria</taxon>
        <taxon>Pseudomonadati</taxon>
        <taxon>Pseudomonadota</taxon>
        <taxon>Gammaproteobacteria</taxon>
        <taxon>Vibrionales</taxon>
        <taxon>Vibrionaceae</taxon>
        <taxon>Salinivibrio</taxon>
    </lineage>
</organism>
<feature type="transmembrane region" description="Helical" evidence="1">
    <location>
        <begin position="27"/>
        <end position="46"/>
    </location>
</feature>
<evidence type="ECO:0000259" key="2">
    <source>
        <dbReference type="Pfam" id="PF18181"/>
    </source>
</evidence>
<dbReference type="RefSeq" id="WP_077668209.1">
    <property type="nucleotide sequence ID" value="NZ_MUFB01000016.1"/>
</dbReference>
<proteinExistence type="predicted"/>
<accession>A0ABX3K8C9</accession>
<reference evidence="4 5" key="1">
    <citation type="journal article" date="2017" name="Genome Announc.">
        <title>Draft Genome Sequences of Salinivibrio proteolyticus, Salinivibrio sharmensis, Salinivibrio siamensis, Salinivibrio costicola subsp. alcaliphilus, Salinivibrio costicola subsp. vallismortis, and 29 New Isolates Belonging to the Genus Salinivibrio.</title>
        <authorList>
            <person name="Lopez-Hermoso C."/>
            <person name="de la Haba R.R."/>
            <person name="Sanchez-Porro C."/>
            <person name="Bayliss S.C."/>
            <person name="Feil E.J."/>
            <person name="Ventosa A."/>
        </authorList>
    </citation>
    <scope>NUCLEOTIDE SEQUENCE [LARGE SCALE GENOMIC DNA]</scope>
    <source>
        <strain evidence="4 5">JCM 14472</strain>
    </source>
</reference>
<evidence type="ECO:0000256" key="1">
    <source>
        <dbReference type="SAM" id="Phobius"/>
    </source>
</evidence>
<sequence>MDREHYPALYLGADSASNNAQKEYLHLLRAEYFLLVCAAAFSMSWATEKHFLIAYALVFVAAAAILLFRSFRKPEQVWYRCRALAESIKTSTWRYMMRAEPFDDAESIRMPRAEFRNHLREILKYNKQVGENIAGYSSDEEQITGEMERVRLLSLEQRKDLYKSLRITDQRKWYTKKAGANKSAFRFWVSIMVLVYLLATLSVLLRISFPEIKLWPTEPLTVLAASIVGWIQIKKFNELSSSYTLTAHEIGIIQGRIDEIEEEGEFSDFVNEAELAFSREHTQWVARQHE</sequence>
<keyword evidence="1" id="KW-0472">Membrane</keyword>
<dbReference type="Pfam" id="PF18181">
    <property type="entry name" value="SLATT_1"/>
    <property type="match status" value="1"/>
</dbReference>
<dbReference type="Proteomes" id="UP000189410">
    <property type="component" value="Unassembled WGS sequence"/>
</dbReference>
<dbReference type="InterPro" id="IPR040884">
    <property type="entry name" value="SLATT_1"/>
</dbReference>
<dbReference type="NCBIfam" id="NF033610">
    <property type="entry name" value="SLATT_3"/>
    <property type="match status" value="1"/>
</dbReference>
<dbReference type="Pfam" id="PF18184">
    <property type="entry name" value="SLATT_3"/>
    <property type="match status" value="1"/>
</dbReference>
<evidence type="ECO:0000313" key="4">
    <source>
        <dbReference type="EMBL" id="OOE84584.1"/>
    </source>
</evidence>
<dbReference type="EMBL" id="MUFB01000016">
    <property type="protein sequence ID" value="OOE84584.1"/>
    <property type="molecule type" value="Genomic_DNA"/>
</dbReference>
<keyword evidence="1" id="KW-0812">Transmembrane</keyword>
<protein>
    <recommendedName>
        <fullName evidence="6">DUF4231 domain-containing protein</fullName>
    </recommendedName>
</protein>
<evidence type="ECO:0000259" key="3">
    <source>
        <dbReference type="Pfam" id="PF18184"/>
    </source>
</evidence>
<keyword evidence="1" id="KW-1133">Transmembrane helix</keyword>
<feature type="domain" description="SMODS and SLOG-associating 2TM effector" evidence="2">
    <location>
        <begin position="162"/>
        <end position="284"/>
    </location>
</feature>
<evidence type="ECO:0008006" key="6">
    <source>
        <dbReference type="Google" id="ProtNLM"/>
    </source>
</evidence>